<dbReference type="InterPro" id="IPR003953">
    <property type="entry name" value="FAD-dep_OxRdtase_2_FAD-bd"/>
</dbReference>
<evidence type="ECO:0000313" key="17">
    <source>
        <dbReference type="Proteomes" id="UP000606991"/>
    </source>
</evidence>
<dbReference type="EMBL" id="JAEKNS010000146">
    <property type="protein sequence ID" value="MBJ7596075.1"/>
    <property type="molecule type" value="Genomic_DNA"/>
</dbReference>
<dbReference type="InterPro" id="IPR005288">
    <property type="entry name" value="NadB"/>
</dbReference>
<evidence type="ECO:0000256" key="10">
    <source>
        <dbReference type="ARBA" id="ARBA00048305"/>
    </source>
</evidence>
<dbReference type="Proteomes" id="UP000606991">
    <property type="component" value="Unassembled WGS sequence"/>
</dbReference>
<comment type="subcellular location">
    <subcellularLocation>
        <location evidence="12">Cytoplasm</location>
    </subcellularLocation>
</comment>
<evidence type="ECO:0000256" key="12">
    <source>
        <dbReference type="RuleBase" id="RU362049"/>
    </source>
</evidence>
<evidence type="ECO:0000256" key="3">
    <source>
        <dbReference type="ARBA" id="ARBA00008562"/>
    </source>
</evidence>
<keyword evidence="6 12" id="KW-0285">Flavoprotein</keyword>
<evidence type="ECO:0000259" key="14">
    <source>
        <dbReference type="Pfam" id="PF00890"/>
    </source>
</evidence>
<evidence type="ECO:0000259" key="15">
    <source>
        <dbReference type="Pfam" id="PF02910"/>
    </source>
</evidence>
<evidence type="ECO:0000256" key="6">
    <source>
        <dbReference type="ARBA" id="ARBA00022630"/>
    </source>
</evidence>
<evidence type="ECO:0000256" key="8">
    <source>
        <dbReference type="ARBA" id="ARBA00022827"/>
    </source>
</evidence>
<dbReference type="InterPro" id="IPR015939">
    <property type="entry name" value="Fum_Rdtase/Succ_DH_flav-like_C"/>
</dbReference>
<feature type="region of interest" description="Disordered" evidence="13">
    <location>
        <begin position="398"/>
        <end position="422"/>
    </location>
</feature>
<dbReference type="InterPro" id="IPR027477">
    <property type="entry name" value="Succ_DH/fumarate_Rdtase_cat_sf"/>
</dbReference>
<evidence type="ECO:0000256" key="1">
    <source>
        <dbReference type="ARBA" id="ARBA00001974"/>
    </source>
</evidence>
<evidence type="ECO:0000256" key="11">
    <source>
        <dbReference type="NCBIfam" id="TIGR00551"/>
    </source>
</evidence>
<dbReference type="RefSeq" id="WP_337313774.1">
    <property type="nucleotide sequence ID" value="NZ_JAEKNS010000146.1"/>
</dbReference>
<dbReference type="PANTHER" id="PTHR42716">
    <property type="entry name" value="L-ASPARTATE OXIDASE"/>
    <property type="match status" value="1"/>
</dbReference>
<dbReference type="Gene3D" id="3.50.50.60">
    <property type="entry name" value="FAD/NAD(P)-binding domain"/>
    <property type="match status" value="1"/>
</dbReference>
<dbReference type="Pfam" id="PF00890">
    <property type="entry name" value="FAD_binding_2"/>
    <property type="match status" value="1"/>
</dbReference>
<comment type="similarity">
    <text evidence="3 12">Belongs to the FAD-dependent oxidoreductase 2 family. NadB subfamily.</text>
</comment>
<dbReference type="EC" id="1.4.3.16" evidence="4 11"/>
<dbReference type="SUPFAM" id="SSF46977">
    <property type="entry name" value="Succinate dehydrogenase/fumarate reductase flavoprotein C-terminal domain"/>
    <property type="match status" value="1"/>
</dbReference>
<dbReference type="InterPro" id="IPR037099">
    <property type="entry name" value="Fum_R/Succ_DH_flav-like_C_sf"/>
</dbReference>
<accession>A0A934N0P5</accession>
<name>A0A934N0P5_9BACT</name>
<evidence type="ECO:0000256" key="2">
    <source>
        <dbReference type="ARBA" id="ARBA00004950"/>
    </source>
</evidence>
<dbReference type="FunFam" id="3.90.700.10:FF:000002">
    <property type="entry name" value="L-aspartate oxidase"/>
    <property type="match status" value="1"/>
</dbReference>
<feature type="domain" description="FAD-dependent oxidoreductase 2 FAD-binding" evidence="14">
    <location>
        <begin position="6"/>
        <end position="377"/>
    </location>
</feature>
<organism evidence="16 17">
    <name type="scientific">Candidatus Aeolococcus gillhamiae</name>
    <dbReference type="NCBI Taxonomy" id="3127015"/>
    <lineage>
        <taxon>Bacteria</taxon>
        <taxon>Bacillati</taxon>
        <taxon>Candidatus Dormiibacterota</taxon>
        <taxon>Candidatus Dormibacteria</taxon>
        <taxon>Candidatus Aeolococcales</taxon>
        <taxon>Candidatus Aeolococcaceae</taxon>
        <taxon>Candidatus Aeolococcus</taxon>
    </lineage>
</organism>
<dbReference type="SUPFAM" id="SSF51905">
    <property type="entry name" value="FAD/NAD(P)-binding domain"/>
    <property type="match status" value="1"/>
</dbReference>
<comment type="catalytic activity">
    <reaction evidence="10">
        <text>L-aspartate + O2 = iminosuccinate + H2O2</text>
        <dbReference type="Rhea" id="RHEA:25876"/>
        <dbReference type="ChEBI" id="CHEBI:15379"/>
        <dbReference type="ChEBI" id="CHEBI:16240"/>
        <dbReference type="ChEBI" id="CHEBI:29991"/>
        <dbReference type="ChEBI" id="CHEBI:77875"/>
        <dbReference type="EC" id="1.4.3.16"/>
    </reaction>
    <physiologicalReaction direction="left-to-right" evidence="10">
        <dbReference type="Rhea" id="RHEA:25877"/>
    </physiologicalReaction>
</comment>
<dbReference type="Pfam" id="PF02910">
    <property type="entry name" value="Succ_DH_flav_C"/>
    <property type="match status" value="1"/>
</dbReference>
<dbReference type="Gene3D" id="3.90.700.10">
    <property type="entry name" value="Succinate dehydrogenase/fumarate reductase flavoprotein, catalytic domain"/>
    <property type="match status" value="1"/>
</dbReference>
<proteinExistence type="inferred from homology"/>
<dbReference type="SUPFAM" id="SSF56425">
    <property type="entry name" value="Succinate dehydrogenase/fumarate reductase flavoprotein, catalytic domain"/>
    <property type="match status" value="1"/>
</dbReference>
<comment type="caution">
    <text evidence="16">The sequence shown here is derived from an EMBL/GenBank/DDBJ whole genome shotgun (WGS) entry which is preliminary data.</text>
</comment>
<keyword evidence="7 12" id="KW-0662">Pyridine nucleotide biosynthesis</keyword>
<dbReference type="Gene3D" id="1.20.58.100">
    <property type="entry name" value="Fumarate reductase/succinate dehydrogenase flavoprotein-like, C-terminal domain"/>
    <property type="match status" value="1"/>
</dbReference>
<comment type="pathway">
    <text evidence="2 12">Cofactor biosynthesis; NAD(+) biosynthesis; iminoaspartate from L-aspartate (oxidase route): step 1/1.</text>
</comment>
<feature type="domain" description="Fumarate reductase/succinate dehydrogenase flavoprotein-like C-terminal" evidence="15">
    <location>
        <begin position="423"/>
        <end position="510"/>
    </location>
</feature>
<evidence type="ECO:0000256" key="7">
    <source>
        <dbReference type="ARBA" id="ARBA00022642"/>
    </source>
</evidence>
<feature type="compositionally biased region" description="Basic and acidic residues" evidence="13">
    <location>
        <begin position="409"/>
        <end position="422"/>
    </location>
</feature>
<dbReference type="GO" id="GO:0034628">
    <property type="term" value="P:'de novo' NAD+ biosynthetic process from L-aspartate"/>
    <property type="evidence" value="ECO:0007669"/>
    <property type="project" value="TreeGrafter"/>
</dbReference>
<dbReference type="NCBIfam" id="TIGR00551">
    <property type="entry name" value="nadB"/>
    <property type="match status" value="1"/>
</dbReference>
<keyword evidence="8 12" id="KW-0274">FAD</keyword>
<dbReference type="InterPro" id="IPR036188">
    <property type="entry name" value="FAD/NAD-bd_sf"/>
</dbReference>
<evidence type="ECO:0000256" key="9">
    <source>
        <dbReference type="ARBA" id="ARBA00023002"/>
    </source>
</evidence>
<dbReference type="GO" id="GO:0008734">
    <property type="term" value="F:L-aspartate oxidase activity"/>
    <property type="evidence" value="ECO:0007669"/>
    <property type="project" value="UniProtKB-UniRule"/>
</dbReference>
<dbReference type="GO" id="GO:0005737">
    <property type="term" value="C:cytoplasm"/>
    <property type="evidence" value="ECO:0007669"/>
    <property type="project" value="UniProtKB-SubCell"/>
</dbReference>
<dbReference type="PRINTS" id="PR00368">
    <property type="entry name" value="FADPNR"/>
</dbReference>
<evidence type="ECO:0000256" key="13">
    <source>
        <dbReference type="SAM" id="MobiDB-lite"/>
    </source>
</evidence>
<comment type="cofactor">
    <cofactor evidence="1 12">
        <name>FAD</name>
        <dbReference type="ChEBI" id="CHEBI:57692"/>
    </cofactor>
</comment>
<dbReference type="PANTHER" id="PTHR42716:SF2">
    <property type="entry name" value="L-ASPARTATE OXIDASE, CHLOROPLASTIC"/>
    <property type="match status" value="1"/>
</dbReference>
<evidence type="ECO:0000256" key="4">
    <source>
        <dbReference type="ARBA" id="ARBA00012173"/>
    </source>
</evidence>
<keyword evidence="9 12" id="KW-0560">Oxidoreductase</keyword>
<reference evidence="16 17" key="1">
    <citation type="submission" date="2020-10" db="EMBL/GenBank/DDBJ databases">
        <title>Ca. Dormibacterota MAGs.</title>
        <authorList>
            <person name="Montgomery K."/>
        </authorList>
    </citation>
    <scope>NUCLEOTIDE SEQUENCE [LARGE SCALE GENOMIC DNA]</scope>
    <source>
        <strain evidence="16">SC8812_S17_18</strain>
    </source>
</reference>
<dbReference type="AlphaFoldDB" id="A0A934N0P5"/>
<sequence length="522" mass="54755">MGETYDVIVVGSGIAGLTAALTASPRARVAVLSKGALDDGATRWAQGGIAAAVGGDDTVDLHFDDTVAAGRGLCDERAVRVLVDDGAPRIRELADWGASFDSSDGDLMVGREAAHSRNRVVHAGGDATGRELETALLRRLRHSGATVVENARVVALLHDSDGRCAGVEVRDADRAGASRVLGAGAVILATGGAGQLWRCTTNPPAASGDGVALAWEIGAEVVSMEFMQFHPTALALPTAPRFLISEAVRGEGAHVVDAGGRRFLFDADPRGELAGRDVVARAIWEHLLQDGTDHVLLDCRPLGGRVRDRFPTITATCREHGIDIATEPIPIAPAAHYMIGGVRTNIDGATDVAGLFACGEVAGSGVHGANRLASNSLLEGAVFGRRAALAALHNIAERPASPPLGRSRPATDHRAPTEDPSARARLRDAMWEGCGVVRDAAGLGRALDAADEILATTPVSDSIDDIGLRQSATTARLVCRSALLREESRGAHFRADFPSTRDSWHGVLVMQKERGHHFDRNA</sequence>
<gene>
    <name evidence="16" type="primary">nadB</name>
    <name evidence="16" type="ORF">JF886_14695</name>
</gene>
<dbReference type="GO" id="GO:0033765">
    <property type="term" value="F:steroid dehydrogenase activity, acting on the CH-CH group of donors"/>
    <property type="evidence" value="ECO:0007669"/>
    <property type="project" value="UniProtKB-ARBA"/>
</dbReference>
<comment type="function">
    <text evidence="12">Catalyzes the oxidation of L-aspartate to iminoaspartate.</text>
</comment>
<evidence type="ECO:0000256" key="5">
    <source>
        <dbReference type="ARBA" id="ARBA00021901"/>
    </source>
</evidence>
<protein>
    <recommendedName>
        <fullName evidence="5 11">L-aspartate oxidase</fullName>
        <ecNumber evidence="4 11">1.4.3.16</ecNumber>
    </recommendedName>
</protein>
<evidence type="ECO:0000313" key="16">
    <source>
        <dbReference type="EMBL" id="MBJ7596075.1"/>
    </source>
</evidence>